<dbReference type="Pfam" id="PF00583">
    <property type="entry name" value="Acetyltransf_1"/>
    <property type="match status" value="1"/>
</dbReference>
<reference evidence="2 3" key="1">
    <citation type="submission" date="2019-02" db="EMBL/GenBank/DDBJ databases">
        <title>Sequencing the genomes of 1000 actinobacteria strains.</title>
        <authorList>
            <person name="Klenk H.-P."/>
        </authorList>
    </citation>
    <scope>NUCLEOTIDE SEQUENCE [LARGE SCALE GENOMIC DNA]</scope>
    <source>
        <strain evidence="2 3">DSM 16932</strain>
    </source>
</reference>
<evidence type="ECO:0000259" key="1">
    <source>
        <dbReference type="PROSITE" id="PS51186"/>
    </source>
</evidence>
<dbReference type="InterPro" id="IPR000182">
    <property type="entry name" value="GNAT_dom"/>
</dbReference>
<feature type="domain" description="N-acetyltransferase" evidence="1">
    <location>
        <begin position="31"/>
        <end position="210"/>
    </location>
</feature>
<keyword evidence="3" id="KW-1185">Reference proteome</keyword>
<comment type="caution">
    <text evidence="2">The sequence shown here is derived from an EMBL/GenBank/DDBJ whole genome shotgun (WGS) entry which is preliminary data.</text>
</comment>
<keyword evidence="2" id="KW-0808">Transferase</keyword>
<dbReference type="Gene3D" id="3.40.630.30">
    <property type="match status" value="1"/>
</dbReference>
<gene>
    <name evidence="2" type="ORF">EV386_3153</name>
</gene>
<dbReference type="OrthoDB" id="4119890at2"/>
<dbReference type="GO" id="GO:0016747">
    <property type="term" value="F:acyltransferase activity, transferring groups other than amino-acyl groups"/>
    <property type="evidence" value="ECO:0007669"/>
    <property type="project" value="InterPro"/>
</dbReference>
<dbReference type="EMBL" id="SGWX01000001">
    <property type="protein sequence ID" value="RZS62800.1"/>
    <property type="molecule type" value="Genomic_DNA"/>
</dbReference>
<dbReference type="RefSeq" id="WP_130416248.1">
    <property type="nucleotide sequence ID" value="NZ_SGWX01000001.1"/>
</dbReference>
<name>A0A4V2EYF4_9MICO</name>
<dbReference type="CDD" id="cd04301">
    <property type="entry name" value="NAT_SF"/>
    <property type="match status" value="1"/>
</dbReference>
<dbReference type="Proteomes" id="UP000293852">
    <property type="component" value="Unassembled WGS sequence"/>
</dbReference>
<dbReference type="InterPro" id="IPR016181">
    <property type="entry name" value="Acyl_CoA_acyltransferase"/>
</dbReference>
<dbReference type="PROSITE" id="PS51186">
    <property type="entry name" value="GNAT"/>
    <property type="match status" value="1"/>
</dbReference>
<proteinExistence type="predicted"/>
<protein>
    <submittedName>
        <fullName evidence="2">Acetyltransferase (GNAT) family protein</fullName>
    </submittedName>
</protein>
<evidence type="ECO:0000313" key="2">
    <source>
        <dbReference type="EMBL" id="RZS62800.1"/>
    </source>
</evidence>
<accession>A0A4V2EYF4</accession>
<dbReference type="SUPFAM" id="SSF55729">
    <property type="entry name" value="Acyl-CoA N-acyltransferases (Nat)"/>
    <property type="match status" value="2"/>
</dbReference>
<dbReference type="AlphaFoldDB" id="A0A4V2EYF4"/>
<organism evidence="2 3">
    <name type="scientific">Xylanimonas ulmi</name>
    <dbReference type="NCBI Taxonomy" id="228973"/>
    <lineage>
        <taxon>Bacteria</taxon>
        <taxon>Bacillati</taxon>
        <taxon>Actinomycetota</taxon>
        <taxon>Actinomycetes</taxon>
        <taxon>Micrococcales</taxon>
        <taxon>Promicromonosporaceae</taxon>
        <taxon>Xylanimonas</taxon>
    </lineage>
</organism>
<evidence type="ECO:0000313" key="3">
    <source>
        <dbReference type="Proteomes" id="UP000293852"/>
    </source>
</evidence>
<sequence>MSATHPTLSHLGPTGSHAPKWQVVEPAWRIVEVSPDEPADGWAHRGVERVGRACAMERDGHDDDALFAAESAADLAHQDDEERTLLIAVGAGAPEPQAVLGWARVDRTRTANLHAAWTLVHTHPDHRRRGIGAHLLAHAQRVAHEAGRGTLQAEVSFAEDSDGPQAPAPTGAGAAPLAAPGVRFALAHGFDLVQVDRRSTLALPLAPDARAAVEALAADAASHAAGYRLHTWHGEIPERWLDGFALLETRMSTDAPMGGLDLREDVWDAGRVLRMQRDRAAMGHDFVITAAEHVATGELAAMTMLDWSRSRADFAMQWDTIVLRPHRGHRLGMLVKCANLRRLAELCPAVRRVHTWNAEENGPMLAINVALGFRPAGGAAVLQKVAAPEEAPAPV</sequence>